<evidence type="ECO:0008006" key="5">
    <source>
        <dbReference type="Google" id="ProtNLM"/>
    </source>
</evidence>
<proteinExistence type="predicted"/>
<evidence type="ECO:0000256" key="2">
    <source>
        <dbReference type="SAM" id="MobiDB-lite"/>
    </source>
</evidence>
<keyword evidence="1" id="KW-0175">Coiled coil</keyword>
<feature type="compositionally biased region" description="Polar residues" evidence="2">
    <location>
        <begin position="145"/>
        <end position="163"/>
    </location>
</feature>
<protein>
    <recommendedName>
        <fullName evidence="5">Spindle pole body component Bbp1 C-terminal domain-containing protein</fullName>
    </recommendedName>
</protein>
<accession>A0A8J5Q465</accession>
<feature type="region of interest" description="Disordered" evidence="2">
    <location>
        <begin position="86"/>
        <end position="115"/>
    </location>
</feature>
<keyword evidence="4" id="KW-1185">Reference proteome</keyword>
<gene>
    <name evidence="3" type="ORF">J8A68_005089</name>
</gene>
<feature type="compositionally biased region" description="Polar residues" evidence="2">
    <location>
        <begin position="103"/>
        <end position="115"/>
    </location>
</feature>
<evidence type="ECO:0000256" key="1">
    <source>
        <dbReference type="SAM" id="Coils"/>
    </source>
</evidence>
<feature type="compositionally biased region" description="Polar residues" evidence="2">
    <location>
        <begin position="29"/>
        <end position="45"/>
    </location>
</feature>
<name>A0A8J5Q465_9ASCO</name>
<dbReference type="Proteomes" id="UP000694255">
    <property type="component" value="Unassembled WGS sequence"/>
</dbReference>
<dbReference type="RefSeq" id="XP_049261627.1">
    <property type="nucleotide sequence ID" value="XM_049409117.1"/>
</dbReference>
<reference evidence="3 4" key="1">
    <citation type="journal article" date="2021" name="DNA Res.">
        <title>Genome analysis of Candida subhashii reveals its hybrid nature and dual mitochondrial genome conformations.</title>
        <authorList>
            <person name="Mixao V."/>
            <person name="Hegedusova E."/>
            <person name="Saus E."/>
            <person name="Pryszcz L.P."/>
            <person name="Cillingova A."/>
            <person name="Nosek J."/>
            <person name="Gabaldon T."/>
        </authorList>
    </citation>
    <scope>NUCLEOTIDE SEQUENCE [LARGE SCALE GENOMIC DNA]</scope>
    <source>
        <strain evidence="3 4">CBS 10753</strain>
    </source>
</reference>
<evidence type="ECO:0000313" key="3">
    <source>
        <dbReference type="EMBL" id="KAG7661394.1"/>
    </source>
</evidence>
<dbReference type="OrthoDB" id="4025341at2759"/>
<organism evidence="3 4">
    <name type="scientific">[Candida] subhashii</name>
    <dbReference type="NCBI Taxonomy" id="561895"/>
    <lineage>
        <taxon>Eukaryota</taxon>
        <taxon>Fungi</taxon>
        <taxon>Dikarya</taxon>
        <taxon>Ascomycota</taxon>
        <taxon>Saccharomycotina</taxon>
        <taxon>Pichiomycetes</taxon>
        <taxon>Debaryomycetaceae</taxon>
        <taxon>Spathaspora</taxon>
    </lineage>
</organism>
<evidence type="ECO:0000313" key="4">
    <source>
        <dbReference type="Proteomes" id="UP000694255"/>
    </source>
</evidence>
<feature type="region of interest" description="Disordered" evidence="2">
    <location>
        <begin position="16"/>
        <end position="45"/>
    </location>
</feature>
<comment type="caution">
    <text evidence="3">The sequence shown here is derived from an EMBL/GenBank/DDBJ whole genome shotgun (WGS) entry which is preliminary data.</text>
</comment>
<feature type="region of interest" description="Disordered" evidence="2">
    <location>
        <begin position="143"/>
        <end position="177"/>
    </location>
</feature>
<dbReference type="EMBL" id="JAGSYN010000220">
    <property type="protein sequence ID" value="KAG7661394.1"/>
    <property type="molecule type" value="Genomic_DNA"/>
</dbReference>
<feature type="coiled-coil region" evidence="1">
    <location>
        <begin position="340"/>
        <end position="381"/>
    </location>
</feature>
<dbReference type="AlphaFoldDB" id="A0A8J5Q465"/>
<sequence length="383" mass="44888">MIKTLFGFGEDDSKPLVNEPTIDYDKTIPISTPRRQPQTRYQTPSRSIVDYSKYQKEFEFSDEDEDLMNDFSMIKDLTQEIQETRNVSKFSLPENYPGKFPSTPKNNRSQNENGRYTSSYLSRKYGKDNSQFISNGYVKDESVRFNKQPQTSTHRNSAPNTVRTDSEPYMEETQEDPLHEPTIERKLGKLQIEVDEEFKQNSTSRNSSKRDPLLELKELRQELKSSNGFLERLSEFVGLYEEELEENDNLIIPHDIMERFDALESENQKQEELLSMLYPMLIRVQQRYNEYRKSHPYAKKKIPTSIGKPIVSIRETAKLIDSKCKDESIKTDCGKILSDLSRIEEEQARLQNENDQLRKEKEAIENELNELKKFKEAAQKARS</sequence>
<dbReference type="GeneID" id="73471889"/>